<dbReference type="PANTHER" id="PTHR43711">
    <property type="entry name" value="TWO-COMPONENT HISTIDINE KINASE"/>
    <property type="match status" value="1"/>
</dbReference>
<dbReference type="SMART" id="SM00028">
    <property type="entry name" value="TPR"/>
    <property type="match status" value="7"/>
</dbReference>
<feature type="domain" description="Histidine kinase" evidence="10">
    <location>
        <begin position="485"/>
        <end position="702"/>
    </location>
</feature>
<dbReference type="Pfam" id="PF13181">
    <property type="entry name" value="TPR_8"/>
    <property type="match status" value="1"/>
</dbReference>
<evidence type="ECO:0000256" key="5">
    <source>
        <dbReference type="ARBA" id="ARBA00022777"/>
    </source>
</evidence>
<dbReference type="InterPro" id="IPR004358">
    <property type="entry name" value="Sig_transdc_His_kin-like_C"/>
</dbReference>
<keyword evidence="5" id="KW-0418">Kinase</keyword>
<evidence type="ECO:0000256" key="2">
    <source>
        <dbReference type="ARBA" id="ARBA00012438"/>
    </source>
</evidence>
<reference evidence="11 12" key="1">
    <citation type="journal article" date="2017" name="Front. Microbiol.">
        <title>Labilibaculum manganireducens gen. nov., sp. nov. and Labilibaculum filiforme sp. nov., Novel Bacteroidetes Isolated from Subsurface Sediments of the Baltic Sea.</title>
        <authorList>
            <person name="Vandieken V."/>
            <person name="Marshall I.P."/>
            <person name="Niemann H."/>
            <person name="Engelen B."/>
            <person name="Cypionka H."/>
        </authorList>
    </citation>
    <scope>NUCLEOTIDE SEQUENCE [LARGE SCALE GENOMIC DNA]</scope>
    <source>
        <strain evidence="11 12">59.16B</strain>
    </source>
</reference>
<keyword evidence="9" id="KW-0812">Transmembrane</keyword>
<dbReference type="InterPro" id="IPR005467">
    <property type="entry name" value="His_kinase_dom"/>
</dbReference>
<dbReference type="SUPFAM" id="SSF47384">
    <property type="entry name" value="Homodimeric domain of signal transducing histidine kinase"/>
    <property type="match status" value="1"/>
</dbReference>
<comment type="caution">
    <text evidence="11">The sequence shown here is derived from an EMBL/GenBank/DDBJ whole genome shotgun (WGS) entry which is preliminary data.</text>
</comment>
<dbReference type="GO" id="GO:0000155">
    <property type="term" value="F:phosphorelay sensor kinase activity"/>
    <property type="evidence" value="ECO:0007669"/>
    <property type="project" value="InterPro"/>
</dbReference>
<dbReference type="SMART" id="SM00387">
    <property type="entry name" value="HATPase_c"/>
    <property type="match status" value="1"/>
</dbReference>
<evidence type="ECO:0000256" key="8">
    <source>
        <dbReference type="SAM" id="Coils"/>
    </source>
</evidence>
<gene>
    <name evidence="11" type="ORF">BZG02_16970</name>
</gene>
<evidence type="ECO:0000256" key="1">
    <source>
        <dbReference type="ARBA" id="ARBA00000085"/>
    </source>
</evidence>
<accession>A0A2N3HSV0</accession>
<keyword evidence="8" id="KW-0175">Coiled coil</keyword>
<dbReference type="InterPro" id="IPR036890">
    <property type="entry name" value="HATPase_C_sf"/>
</dbReference>
<dbReference type="InterPro" id="IPR050736">
    <property type="entry name" value="Sensor_HK_Regulatory"/>
</dbReference>
<keyword evidence="4" id="KW-0808">Transferase</keyword>
<proteinExistence type="predicted"/>
<dbReference type="Pfam" id="PF13424">
    <property type="entry name" value="TPR_12"/>
    <property type="match status" value="1"/>
</dbReference>
<dbReference type="RefSeq" id="WP_101262950.1">
    <property type="nucleotide sequence ID" value="NZ_MVDD01000017.1"/>
</dbReference>
<dbReference type="Pfam" id="PF00512">
    <property type="entry name" value="HisKA"/>
    <property type="match status" value="1"/>
</dbReference>
<comment type="catalytic activity">
    <reaction evidence="1">
        <text>ATP + protein L-histidine = ADP + protein N-phospho-L-histidine.</text>
        <dbReference type="EC" id="2.7.13.3"/>
    </reaction>
</comment>
<dbReference type="EMBL" id="MVDD01000017">
    <property type="protein sequence ID" value="PKQ61135.1"/>
    <property type="molecule type" value="Genomic_DNA"/>
</dbReference>
<feature type="repeat" description="TPR" evidence="7">
    <location>
        <begin position="120"/>
        <end position="153"/>
    </location>
</feature>
<keyword evidence="12" id="KW-1185">Reference proteome</keyword>
<dbReference type="Pfam" id="PF02518">
    <property type="entry name" value="HATPase_c"/>
    <property type="match status" value="1"/>
</dbReference>
<feature type="repeat" description="TPR" evidence="7">
    <location>
        <begin position="200"/>
        <end position="233"/>
    </location>
</feature>
<dbReference type="PROSITE" id="PS50109">
    <property type="entry name" value="HIS_KIN"/>
    <property type="match status" value="1"/>
</dbReference>
<dbReference type="CDD" id="cd00082">
    <property type="entry name" value="HisKA"/>
    <property type="match status" value="1"/>
</dbReference>
<dbReference type="InterPro" id="IPR011990">
    <property type="entry name" value="TPR-like_helical_dom_sf"/>
</dbReference>
<keyword evidence="6" id="KW-0902">Two-component regulatory system</keyword>
<feature type="coiled-coil region" evidence="8">
    <location>
        <begin position="441"/>
        <end position="475"/>
    </location>
</feature>
<dbReference type="AlphaFoldDB" id="A0A2N3HSV0"/>
<dbReference type="PROSITE" id="PS50005">
    <property type="entry name" value="TPR"/>
    <property type="match status" value="2"/>
</dbReference>
<evidence type="ECO:0000259" key="10">
    <source>
        <dbReference type="PROSITE" id="PS50109"/>
    </source>
</evidence>
<feature type="transmembrane region" description="Helical" evidence="9">
    <location>
        <begin position="400"/>
        <end position="417"/>
    </location>
</feature>
<sequence length="702" mass="80284">MRYIYLTLLFSFQSIILFGQTNTTDSLLLRLNKEKNDTTKINLLIDLGQQLQPTNIDSALTYYEKALHLSINKNINKYTAYCYGSMADVYFFQSEYNKSISAYENSLKIYEKLKDEYGICSAWSNMGVIYWEKGNLKKCNECYLQALSIAENRQDTITSTKIKINIALVFSELGDQENALKYHLESLHELEKINDIDGILASLQNIGCAKQDQHKYDEAITYFDRALTLALQENDLYLIAMSYGNLASAYDDKEDLILAQKYNKKSIEYYSKVGNDKGIARSNIYMASISLKLKQFKKSEQYSLEALKTAKNLGILDIEKSAYESLVNTYAQMKDFSKAYHYQNKVLQLKDSIYTIEKSQQIRELQAKFESEKKEKENELLKIENQLKTTKIEKQQSRTYILYISILFLVFLFALIYKSLRTNKKAHATLEEKNKLITKQQTELSVAFDLLTEKNEKLENQKTKIQEQAKVLTEAVASKDKFFSIIAHDLRNPFNVILGFCDLLMGNYDIISNEDRKEYIATINSSAITTHKLLENLLTWANSQRNRIKIVHVKMELKSLVDEAILPYIPNASTKKISVQNNIPKDWFITADKYTLTTVFGNLFSNAIKFTNEGGSVSLNAISSNKFYEIQIIDSGVGMSNEAVNSLFDIAKNNSTLGTNDEQGTGLGLILCKEFVEKNKGEIKVHSVKNEGTTFTVKLPKE</sequence>
<evidence type="ECO:0000256" key="3">
    <source>
        <dbReference type="ARBA" id="ARBA00022553"/>
    </source>
</evidence>
<dbReference type="InterPro" id="IPR036097">
    <property type="entry name" value="HisK_dim/P_sf"/>
</dbReference>
<organism evidence="11 12">
    <name type="scientific">Labilibaculum filiforme</name>
    <dbReference type="NCBI Taxonomy" id="1940526"/>
    <lineage>
        <taxon>Bacteria</taxon>
        <taxon>Pseudomonadati</taxon>
        <taxon>Bacteroidota</taxon>
        <taxon>Bacteroidia</taxon>
        <taxon>Marinilabiliales</taxon>
        <taxon>Marinifilaceae</taxon>
        <taxon>Labilibaculum</taxon>
    </lineage>
</organism>
<dbReference type="EC" id="2.7.13.3" evidence="2"/>
<dbReference type="SUPFAM" id="SSF55874">
    <property type="entry name" value="ATPase domain of HSP90 chaperone/DNA topoisomerase II/histidine kinase"/>
    <property type="match status" value="1"/>
</dbReference>
<dbReference type="SMART" id="SM00388">
    <property type="entry name" value="HisKA"/>
    <property type="match status" value="1"/>
</dbReference>
<evidence type="ECO:0000313" key="12">
    <source>
        <dbReference type="Proteomes" id="UP000233535"/>
    </source>
</evidence>
<evidence type="ECO:0000256" key="9">
    <source>
        <dbReference type="SAM" id="Phobius"/>
    </source>
</evidence>
<protein>
    <recommendedName>
        <fullName evidence="2">histidine kinase</fullName>
        <ecNumber evidence="2">2.7.13.3</ecNumber>
    </recommendedName>
</protein>
<keyword evidence="7" id="KW-0802">TPR repeat</keyword>
<evidence type="ECO:0000256" key="4">
    <source>
        <dbReference type="ARBA" id="ARBA00022679"/>
    </source>
</evidence>
<evidence type="ECO:0000313" key="11">
    <source>
        <dbReference type="EMBL" id="PKQ61135.1"/>
    </source>
</evidence>
<keyword evidence="3" id="KW-0597">Phosphoprotein</keyword>
<dbReference type="InterPro" id="IPR003661">
    <property type="entry name" value="HisK_dim/P_dom"/>
</dbReference>
<keyword evidence="9" id="KW-0472">Membrane</keyword>
<name>A0A2N3HSV0_9BACT</name>
<dbReference type="Proteomes" id="UP000233535">
    <property type="component" value="Unassembled WGS sequence"/>
</dbReference>
<evidence type="ECO:0000256" key="7">
    <source>
        <dbReference type="PROSITE-ProRule" id="PRU00339"/>
    </source>
</evidence>
<dbReference type="InterPro" id="IPR003594">
    <property type="entry name" value="HATPase_dom"/>
</dbReference>
<dbReference type="PANTHER" id="PTHR43711:SF1">
    <property type="entry name" value="HISTIDINE KINASE 1"/>
    <property type="match status" value="1"/>
</dbReference>
<dbReference type="SUPFAM" id="SSF48452">
    <property type="entry name" value="TPR-like"/>
    <property type="match status" value="2"/>
</dbReference>
<keyword evidence="9" id="KW-1133">Transmembrane helix</keyword>
<evidence type="ECO:0000256" key="6">
    <source>
        <dbReference type="ARBA" id="ARBA00023012"/>
    </source>
</evidence>
<dbReference type="PRINTS" id="PR00344">
    <property type="entry name" value="BCTRLSENSOR"/>
</dbReference>
<dbReference type="Gene3D" id="1.10.287.130">
    <property type="match status" value="1"/>
</dbReference>
<dbReference type="OrthoDB" id="9796330at2"/>
<feature type="coiled-coil region" evidence="8">
    <location>
        <begin position="359"/>
        <end position="393"/>
    </location>
</feature>
<dbReference type="InterPro" id="IPR019734">
    <property type="entry name" value="TPR_rpt"/>
</dbReference>
<dbReference type="Gene3D" id="3.30.565.10">
    <property type="entry name" value="Histidine kinase-like ATPase, C-terminal domain"/>
    <property type="match status" value="1"/>
</dbReference>
<dbReference type="Gene3D" id="1.25.40.10">
    <property type="entry name" value="Tetratricopeptide repeat domain"/>
    <property type="match status" value="2"/>
</dbReference>